<dbReference type="InterPro" id="IPR050465">
    <property type="entry name" value="UPF0194_transport"/>
</dbReference>
<comment type="caution">
    <text evidence="6">The sequence shown here is derived from an EMBL/GenBank/DDBJ whole genome shotgun (WGS) entry which is preliminary data.</text>
</comment>
<keyword evidence="2 3" id="KW-0175">Coiled coil</keyword>
<dbReference type="AlphaFoldDB" id="A0A3D1JF98"/>
<dbReference type="SUPFAM" id="SSF111369">
    <property type="entry name" value="HlyD-like secretion proteins"/>
    <property type="match status" value="2"/>
</dbReference>
<gene>
    <name evidence="6" type="ORF">DEQ80_04920</name>
</gene>
<dbReference type="Gene3D" id="1.10.287.470">
    <property type="entry name" value="Helix hairpin bin"/>
    <property type="match status" value="1"/>
</dbReference>
<dbReference type="PANTHER" id="PTHR32347">
    <property type="entry name" value="EFFLUX SYSTEM COMPONENT YKNX-RELATED"/>
    <property type="match status" value="1"/>
</dbReference>
<dbReference type="PANTHER" id="PTHR32347:SF23">
    <property type="entry name" value="BLL5650 PROTEIN"/>
    <property type="match status" value="1"/>
</dbReference>
<dbReference type="InterPro" id="IPR058625">
    <property type="entry name" value="MdtA-like_BSH"/>
</dbReference>
<dbReference type="PRINTS" id="PR01490">
    <property type="entry name" value="RTXTOXIND"/>
</dbReference>
<comment type="subcellular location">
    <subcellularLocation>
        <location evidence="1">Cell envelope</location>
    </subcellularLocation>
</comment>
<evidence type="ECO:0000313" key="6">
    <source>
        <dbReference type="EMBL" id="HCE17182.1"/>
    </source>
</evidence>
<dbReference type="OrthoDB" id="140298at2"/>
<proteinExistence type="predicted"/>
<dbReference type="STRING" id="229919.GCA_001050195_00483"/>
<evidence type="ECO:0000256" key="1">
    <source>
        <dbReference type="ARBA" id="ARBA00004196"/>
    </source>
</evidence>
<protein>
    <submittedName>
        <fullName evidence="6">Secretion protein HlyD</fullName>
    </submittedName>
</protein>
<evidence type="ECO:0000259" key="4">
    <source>
        <dbReference type="Pfam" id="PF25917"/>
    </source>
</evidence>
<accession>A0A3D1JF98</accession>
<evidence type="ECO:0000259" key="5">
    <source>
        <dbReference type="Pfam" id="PF25954"/>
    </source>
</evidence>
<dbReference type="EMBL" id="DPBP01000021">
    <property type="protein sequence ID" value="HCE17182.1"/>
    <property type="molecule type" value="Genomic_DNA"/>
</dbReference>
<reference evidence="6 7" key="1">
    <citation type="journal article" date="2018" name="Nat. Biotechnol.">
        <title>A standardized bacterial taxonomy based on genome phylogeny substantially revises the tree of life.</title>
        <authorList>
            <person name="Parks D.H."/>
            <person name="Chuvochina M."/>
            <person name="Waite D.W."/>
            <person name="Rinke C."/>
            <person name="Skarshewski A."/>
            <person name="Chaumeil P.A."/>
            <person name="Hugenholtz P."/>
        </authorList>
    </citation>
    <scope>NUCLEOTIDE SEQUENCE [LARGE SCALE GENOMIC DNA]</scope>
    <source>
        <strain evidence="6">UBA8781</strain>
    </source>
</reference>
<dbReference type="Gene3D" id="2.40.50.100">
    <property type="match status" value="1"/>
</dbReference>
<sequence length="337" mass="35861">MHKAPRYAPFLVMLILMGVFVAFLVSRASGAGGVLRASGSIEWEEVRISPEVAGRLTEILVDEGARVKAGDVLVTLDHRVLDAQRAQAEAALQAAEANARAAQANLEALEAGPTEEQLRVAQAGVAQAQLALDVARQAYDDLPEALRETANGKALKQQVDRAALGLEAAQAQYDLVRAGARPEQIRAAREQVAAARAQVDSARASLALLDAQKEKYTLTSPVDGVVLTRGFQPGEFAAPGSVILTLGREGSLTLTVYVPETDLGRITPGQQVEIRVDSFPGEVFQGKVLSISDRVEFTPRNVQTQASRTSTVFAVRLSLEDGGGKLKAGMPADVEFK</sequence>
<dbReference type="InterPro" id="IPR058792">
    <property type="entry name" value="Beta-barrel_RND_2"/>
</dbReference>
<dbReference type="Proteomes" id="UP000264141">
    <property type="component" value="Unassembled WGS sequence"/>
</dbReference>
<dbReference type="Gene3D" id="2.40.30.170">
    <property type="match status" value="1"/>
</dbReference>
<feature type="domain" description="Multidrug resistance protein MdtA-like barrel-sandwich hybrid" evidence="4">
    <location>
        <begin position="45"/>
        <end position="238"/>
    </location>
</feature>
<evidence type="ECO:0000256" key="3">
    <source>
        <dbReference type="SAM" id="Coils"/>
    </source>
</evidence>
<evidence type="ECO:0000313" key="7">
    <source>
        <dbReference type="Proteomes" id="UP000264141"/>
    </source>
</evidence>
<feature type="domain" description="CusB-like beta-barrel" evidence="5">
    <location>
        <begin position="254"/>
        <end position="336"/>
    </location>
</feature>
<dbReference type="GO" id="GO:0030313">
    <property type="term" value="C:cell envelope"/>
    <property type="evidence" value="ECO:0007669"/>
    <property type="project" value="UniProtKB-SubCell"/>
</dbReference>
<name>A0A3D1JF98_9CHLR</name>
<dbReference type="RefSeq" id="WP_062189393.1">
    <property type="nucleotide sequence ID" value="NZ_DF967965.1"/>
</dbReference>
<organism evidence="6 7">
    <name type="scientific">Anaerolinea thermolimosa</name>
    <dbReference type="NCBI Taxonomy" id="229919"/>
    <lineage>
        <taxon>Bacteria</taxon>
        <taxon>Bacillati</taxon>
        <taxon>Chloroflexota</taxon>
        <taxon>Anaerolineae</taxon>
        <taxon>Anaerolineales</taxon>
        <taxon>Anaerolineaceae</taxon>
        <taxon>Anaerolinea</taxon>
    </lineage>
</organism>
<evidence type="ECO:0000256" key="2">
    <source>
        <dbReference type="ARBA" id="ARBA00023054"/>
    </source>
</evidence>
<dbReference type="Pfam" id="PF25954">
    <property type="entry name" value="Beta-barrel_RND_2"/>
    <property type="match status" value="1"/>
</dbReference>
<dbReference type="Pfam" id="PF25917">
    <property type="entry name" value="BSH_RND"/>
    <property type="match status" value="1"/>
</dbReference>
<feature type="coiled-coil region" evidence="3">
    <location>
        <begin position="78"/>
        <end position="112"/>
    </location>
</feature>